<proteinExistence type="inferred from homology"/>
<keyword evidence="5" id="KW-1185">Reference proteome</keyword>
<dbReference type="EMBL" id="CP063361">
    <property type="protein sequence ID" value="UOD33572.1"/>
    <property type="molecule type" value="Genomic_DNA"/>
</dbReference>
<protein>
    <submittedName>
        <fullName evidence="4">Alpha/beta hydrolase</fullName>
    </submittedName>
</protein>
<accession>A0ABY4AFI6</accession>
<feature type="compositionally biased region" description="Low complexity" evidence="3">
    <location>
        <begin position="21"/>
        <end position="34"/>
    </location>
</feature>
<comment type="similarity">
    <text evidence="1">Belongs to the esterase D family.</text>
</comment>
<dbReference type="SUPFAM" id="SSF53474">
    <property type="entry name" value="alpha/beta-Hydrolases"/>
    <property type="match status" value="1"/>
</dbReference>
<gene>
    <name evidence="4" type="ORF">INH39_26895</name>
</gene>
<dbReference type="GO" id="GO:0016787">
    <property type="term" value="F:hydrolase activity"/>
    <property type="evidence" value="ECO:0007669"/>
    <property type="project" value="UniProtKB-KW"/>
</dbReference>
<dbReference type="Gene3D" id="3.40.50.1820">
    <property type="entry name" value="alpha/beta hydrolase"/>
    <property type="match status" value="1"/>
</dbReference>
<sequence length="300" mass="31170">MCCAAVQSLAQAPASPPAAPSAPSAPSAETAAQADKSDTFLLTSAVLSETRRINVFAPAGHGGKESAALPVLYMPDGGQAEDFPHVAQTVQALVAAGRMPPVLLVGIENTERRRDLTGPTTVESDKKIAARVGGSAAFRQFIRTELMPYIGAHYRVTADKGIVGESLAGLFIVETLLVEPDLFDRYVAISPSLWWNDEALVRAADASIKALPARPKKIFLTSADEDNIVPGTARLAASLLAHAPAGVSLSFKPMPNERHDTIYRASEAVALETVYGPAGGVGAAARSAAPAAARAPGVAR</sequence>
<dbReference type="Proteomes" id="UP000831532">
    <property type="component" value="Chromosome"/>
</dbReference>
<dbReference type="InterPro" id="IPR052558">
    <property type="entry name" value="Siderophore_Hydrolase_D"/>
</dbReference>
<evidence type="ECO:0000256" key="1">
    <source>
        <dbReference type="ARBA" id="ARBA00005622"/>
    </source>
</evidence>
<evidence type="ECO:0000313" key="4">
    <source>
        <dbReference type="EMBL" id="UOD33572.1"/>
    </source>
</evidence>
<dbReference type="PANTHER" id="PTHR40841">
    <property type="entry name" value="SIDEROPHORE TRIACETYLFUSARININE C ESTERASE"/>
    <property type="match status" value="1"/>
</dbReference>
<evidence type="ECO:0000313" key="5">
    <source>
        <dbReference type="Proteomes" id="UP000831532"/>
    </source>
</evidence>
<dbReference type="Pfam" id="PF00756">
    <property type="entry name" value="Esterase"/>
    <property type="match status" value="1"/>
</dbReference>
<evidence type="ECO:0000256" key="2">
    <source>
        <dbReference type="ARBA" id="ARBA00022801"/>
    </source>
</evidence>
<feature type="region of interest" description="Disordered" evidence="3">
    <location>
        <begin position="13"/>
        <end position="35"/>
    </location>
</feature>
<organism evidence="4 5">
    <name type="scientific">Massilia violaceinigra</name>
    <dbReference type="NCBI Taxonomy" id="2045208"/>
    <lineage>
        <taxon>Bacteria</taxon>
        <taxon>Pseudomonadati</taxon>
        <taxon>Pseudomonadota</taxon>
        <taxon>Betaproteobacteria</taxon>
        <taxon>Burkholderiales</taxon>
        <taxon>Oxalobacteraceae</taxon>
        <taxon>Telluria group</taxon>
        <taxon>Massilia</taxon>
    </lineage>
</organism>
<evidence type="ECO:0000256" key="3">
    <source>
        <dbReference type="SAM" id="MobiDB-lite"/>
    </source>
</evidence>
<dbReference type="InterPro" id="IPR029058">
    <property type="entry name" value="AB_hydrolase_fold"/>
</dbReference>
<reference evidence="4 5" key="1">
    <citation type="submission" date="2020-10" db="EMBL/GenBank/DDBJ databases">
        <title>Genome analysis of Massilia species.</title>
        <authorList>
            <person name="Jung D.-H."/>
        </authorList>
    </citation>
    <scope>NUCLEOTIDE SEQUENCE [LARGE SCALE GENOMIC DNA]</scope>
    <source>
        <strain evidence="5">sipir</strain>
    </source>
</reference>
<dbReference type="InterPro" id="IPR000801">
    <property type="entry name" value="Esterase-like"/>
</dbReference>
<dbReference type="PANTHER" id="PTHR40841:SF2">
    <property type="entry name" value="SIDEROPHORE-DEGRADING ESTERASE (EUROFUNG)"/>
    <property type="match status" value="1"/>
</dbReference>
<name>A0ABY4AFI6_9BURK</name>
<keyword evidence="2 4" id="KW-0378">Hydrolase</keyword>